<dbReference type="AlphaFoldDB" id="A0A1L7WHI7"/>
<evidence type="ECO:0000256" key="2">
    <source>
        <dbReference type="ARBA" id="ARBA00022643"/>
    </source>
</evidence>
<dbReference type="STRING" id="576137.A0A1L7WHI7"/>
<dbReference type="SUPFAM" id="SSF55785">
    <property type="entry name" value="PYP-like sensor domain (PAS domain)"/>
    <property type="match status" value="1"/>
</dbReference>
<dbReference type="OrthoDB" id="447251at2759"/>
<feature type="compositionally biased region" description="Basic and acidic residues" evidence="4">
    <location>
        <begin position="40"/>
        <end position="66"/>
    </location>
</feature>
<dbReference type="EMBL" id="FJOG01000002">
    <property type="protein sequence ID" value="CZR52197.1"/>
    <property type="molecule type" value="Genomic_DNA"/>
</dbReference>
<dbReference type="Proteomes" id="UP000184330">
    <property type="component" value="Unassembled WGS sequence"/>
</dbReference>
<evidence type="ECO:0000256" key="1">
    <source>
        <dbReference type="ARBA" id="ARBA00022630"/>
    </source>
</evidence>
<dbReference type="Gene3D" id="3.30.450.20">
    <property type="entry name" value="PAS domain"/>
    <property type="match status" value="1"/>
</dbReference>
<evidence type="ECO:0000256" key="4">
    <source>
        <dbReference type="SAM" id="MobiDB-lite"/>
    </source>
</evidence>
<evidence type="ECO:0000259" key="5">
    <source>
        <dbReference type="PROSITE" id="PS50113"/>
    </source>
</evidence>
<feature type="region of interest" description="Disordered" evidence="4">
    <location>
        <begin position="580"/>
        <end position="613"/>
    </location>
</feature>
<protein>
    <recommendedName>
        <fullName evidence="5">PAC domain-containing protein</fullName>
    </recommendedName>
</protein>
<feature type="region of interest" description="Disordered" evidence="4">
    <location>
        <begin position="536"/>
        <end position="568"/>
    </location>
</feature>
<keyword evidence="1" id="KW-0285">Flavoprotein</keyword>
<feature type="region of interest" description="Disordered" evidence="4">
    <location>
        <begin position="36"/>
        <end position="67"/>
    </location>
</feature>
<name>A0A1L7WHI7_9HELO</name>
<sequence length="613" mass="67657">MESSTVQSSPALSTPRLSLVSVPGLDDLRDTLFSMNMDGDSDRTSVEATRPPDRDTPGQHEPEFFDLRPPAPNPDYVKIEDVRRQLITAEHLHFILGDHILFHRFSSFLNRYRTHLVLALIRFLEMRKAMKAIEYVNAIVRMIRWSSHTDFCKFSRVQAASVDVRFQDYAARELLLLCTEALPAFVTYTLIAVVGDCVGKDLTGYSIPIVKDLVGNLAEVFCLTDLSVHDNPGIFASEGPETDKDTTLRIAKAISLGQESNEILLTYQRDGTAFVNLLMCAPFYDDKGIVRYFIGAQVDVTGLVREGFGIESFHQLLQKSQDDQLDSERRSETPRIPKMKNKHEKLQELSMMFGQDESHVGAEEEDYWGDELGEGTGGLGLSGLNLNGNPATSSLPGVYKHYLLVRPHPSLQIIFVSPSLRIPGLLRTHLFTKLGGPSATISALESAFQAGASITGKVLWLPKNTYAGERGRGPAEVKPRFIRCTPLLGGDDRYNGGLGSISLTGSLGRRDHVADMLVYDVILDDKRRYGAYGRVSRAGSRTPSEDEDWGEVNGFAMGNGGEMGVKGEDTGRRELYAEYLRDSSSTSGSRDGMNGMNGHPVNGTPGRGRKDRG</sequence>
<feature type="compositionally biased region" description="Low complexity" evidence="4">
    <location>
        <begin position="582"/>
        <end position="592"/>
    </location>
</feature>
<dbReference type="PROSITE" id="PS50113">
    <property type="entry name" value="PAC"/>
    <property type="match status" value="1"/>
</dbReference>
<dbReference type="GO" id="GO:0005634">
    <property type="term" value="C:nucleus"/>
    <property type="evidence" value="ECO:0007669"/>
    <property type="project" value="TreeGrafter"/>
</dbReference>
<evidence type="ECO:0000313" key="6">
    <source>
        <dbReference type="EMBL" id="CZR52197.1"/>
    </source>
</evidence>
<feature type="domain" description="PAC" evidence="5">
    <location>
        <begin position="259"/>
        <end position="312"/>
    </location>
</feature>
<evidence type="ECO:0000313" key="7">
    <source>
        <dbReference type="Proteomes" id="UP000184330"/>
    </source>
</evidence>
<evidence type="ECO:0000256" key="3">
    <source>
        <dbReference type="ARBA" id="ARBA00022991"/>
    </source>
</evidence>
<dbReference type="PANTHER" id="PTHR47429:SF2">
    <property type="entry name" value="PROTEIN TWIN LOV 1"/>
    <property type="match status" value="1"/>
</dbReference>
<keyword evidence="3" id="KW-0157">Chromophore</keyword>
<keyword evidence="7" id="KW-1185">Reference proteome</keyword>
<organism evidence="6 7">
    <name type="scientific">Phialocephala subalpina</name>
    <dbReference type="NCBI Taxonomy" id="576137"/>
    <lineage>
        <taxon>Eukaryota</taxon>
        <taxon>Fungi</taxon>
        <taxon>Dikarya</taxon>
        <taxon>Ascomycota</taxon>
        <taxon>Pezizomycotina</taxon>
        <taxon>Leotiomycetes</taxon>
        <taxon>Helotiales</taxon>
        <taxon>Mollisiaceae</taxon>
        <taxon>Phialocephala</taxon>
        <taxon>Phialocephala fortinii species complex</taxon>
    </lineage>
</organism>
<reference evidence="6 7" key="1">
    <citation type="submission" date="2016-03" db="EMBL/GenBank/DDBJ databases">
        <authorList>
            <person name="Ploux O."/>
        </authorList>
    </citation>
    <scope>NUCLEOTIDE SEQUENCE [LARGE SCALE GENOMIC DNA]</scope>
    <source>
        <strain evidence="6 7">UAMH 11012</strain>
    </source>
</reference>
<dbReference type="InterPro" id="IPR000700">
    <property type="entry name" value="PAS-assoc_C"/>
</dbReference>
<keyword evidence="2" id="KW-0288">FMN</keyword>
<proteinExistence type="predicted"/>
<accession>A0A1L7WHI7</accession>
<dbReference type="PANTHER" id="PTHR47429">
    <property type="entry name" value="PROTEIN TWIN LOV 1"/>
    <property type="match status" value="1"/>
</dbReference>
<dbReference type="InterPro" id="IPR035965">
    <property type="entry name" value="PAS-like_dom_sf"/>
</dbReference>
<gene>
    <name evidence="6" type="ORF">PAC_02074</name>
</gene>